<dbReference type="UniPathway" id="UPA00060">
    <property type="reaction ID" value="UER00141"/>
</dbReference>
<dbReference type="InterPro" id="IPR036206">
    <property type="entry name" value="ThiamineP_synth_sf"/>
</dbReference>
<dbReference type="Gene3D" id="3.20.20.70">
    <property type="entry name" value="Aldolase class I"/>
    <property type="match status" value="1"/>
</dbReference>
<evidence type="ECO:0000256" key="3">
    <source>
        <dbReference type="ARBA" id="ARBA00022679"/>
    </source>
</evidence>
<organism evidence="14 15">
    <name type="scientific">Thiosulfatimonas sediminis</name>
    <dbReference type="NCBI Taxonomy" id="2675054"/>
    <lineage>
        <taxon>Bacteria</taxon>
        <taxon>Pseudomonadati</taxon>
        <taxon>Pseudomonadota</taxon>
        <taxon>Gammaproteobacteria</taxon>
        <taxon>Thiotrichales</taxon>
        <taxon>Piscirickettsiaceae</taxon>
        <taxon>Thiosulfatimonas</taxon>
    </lineage>
</organism>
<feature type="domain" description="Thiamine phosphate synthase/TenI" evidence="13">
    <location>
        <begin position="9"/>
        <end position="190"/>
    </location>
</feature>
<evidence type="ECO:0000256" key="7">
    <source>
        <dbReference type="ARBA" id="ARBA00047334"/>
    </source>
</evidence>
<feature type="binding site" evidence="10">
    <location>
        <begin position="39"/>
        <end position="43"/>
    </location>
    <ligand>
        <name>4-amino-2-methyl-5-(diphosphooxymethyl)pyrimidine</name>
        <dbReference type="ChEBI" id="CHEBI:57841"/>
    </ligand>
</feature>
<dbReference type="GO" id="GO:0004789">
    <property type="term" value="F:thiamine-phosphate diphosphorylase activity"/>
    <property type="evidence" value="ECO:0007669"/>
    <property type="project" value="UniProtKB-UniRule"/>
</dbReference>
<feature type="binding site" evidence="10">
    <location>
        <position position="72"/>
    </location>
    <ligand>
        <name>Mg(2+)</name>
        <dbReference type="ChEBI" id="CHEBI:18420"/>
    </ligand>
</feature>
<proteinExistence type="inferred from homology"/>
<dbReference type="EC" id="2.5.1.3" evidence="10"/>
<evidence type="ECO:0000256" key="10">
    <source>
        <dbReference type="HAMAP-Rule" id="MF_00097"/>
    </source>
</evidence>
<dbReference type="KEGG" id="tse:THMIRHAS_10330"/>
<dbReference type="GO" id="GO:0009228">
    <property type="term" value="P:thiamine biosynthetic process"/>
    <property type="evidence" value="ECO:0007669"/>
    <property type="project" value="UniProtKB-KW"/>
</dbReference>
<accession>A0A6F8PUK7</accession>
<feature type="binding site" evidence="10">
    <location>
        <position position="91"/>
    </location>
    <ligand>
        <name>Mg(2+)</name>
        <dbReference type="ChEBI" id="CHEBI:18420"/>
    </ligand>
</feature>
<dbReference type="FunFam" id="3.20.20.70:FF:000096">
    <property type="entry name" value="Thiamine-phosphate synthase"/>
    <property type="match status" value="1"/>
</dbReference>
<comment type="catalytic activity">
    <reaction evidence="7 10 11">
        <text>4-methyl-5-(2-phosphooxyethyl)-thiazole + 4-amino-2-methyl-5-(diphosphooxymethyl)pyrimidine + H(+) = thiamine phosphate + diphosphate</text>
        <dbReference type="Rhea" id="RHEA:22328"/>
        <dbReference type="ChEBI" id="CHEBI:15378"/>
        <dbReference type="ChEBI" id="CHEBI:33019"/>
        <dbReference type="ChEBI" id="CHEBI:37575"/>
        <dbReference type="ChEBI" id="CHEBI:57841"/>
        <dbReference type="ChEBI" id="CHEBI:58296"/>
        <dbReference type="EC" id="2.5.1.3"/>
    </reaction>
</comment>
<feature type="binding site" evidence="10">
    <location>
        <position position="140"/>
    </location>
    <ligand>
        <name>4-amino-2-methyl-5-(diphosphooxymethyl)pyrimidine</name>
        <dbReference type="ChEBI" id="CHEBI:57841"/>
    </ligand>
</feature>
<dbReference type="InterPro" id="IPR022998">
    <property type="entry name" value="ThiamineP_synth_TenI"/>
</dbReference>
<dbReference type="Proteomes" id="UP000501726">
    <property type="component" value="Chromosome"/>
</dbReference>
<dbReference type="HAMAP" id="MF_00097">
    <property type="entry name" value="TMP_synthase"/>
    <property type="match status" value="1"/>
</dbReference>
<comment type="pathway">
    <text evidence="2 10 12">Cofactor biosynthesis; thiamine diphosphate biosynthesis; thiamine phosphate from 4-amino-2-methyl-5-diphosphomethylpyrimidine and 4-methyl-5-(2-phosphoethyl)-thiazole: step 1/1.</text>
</comment>
<feature type="binding site" evidence="10">
    <location>
        <begin position="137"/>
        <end position="139"/>
    </location>
    <ligand>
        <name>2-[(2R,5Z)-2-carboxy-4-methylthiazol-5(2H)-ylidene]ethyl phosphate</name>
        <dbReference type="ChEBI" id="CHEBI:62899"/>
    </ligand>
</feature>
<evidence type="ECO:0000256" key="9">
    <source>
        <dbReference type="ARBA" id="ARBA00047883"/>
    </source>
</evidence>
<evidence type="ECO:0000313" key="14">
    <source>
        <dbReference type="EMBL" id="BBP45660.1"/>
    </source>
</evidence>
<dbReference type="EMBL" id="AP021889">
    <property type="protein sequence ID" value="BBP45660.1"/>
    <property type="molecule type" value="Genomic_DNA"/>
</dbReference>
<gene>
    <name evidence="10 14" type="primary">thiE</name>
    <name evidence="14" type="ORF">THMIRHAS_10330</name>
</gene>
<comment type="cofactor">
    <cofactor evidence="10">
        <name>Mg(2+)</name>
        <dbReference type="ChEBI" id="CHEBI:18420"/>
    </cofactor>
    <text evidence="10">Binds 1 Mg(2+) ion per subunit.</text>
</comment>
<feature type="binding site" evidence="10">
    <location>
        <position position="71"/>
    </location>
    <ligand>
        <name>4-amino-2-methyl-5-(diphosphooxymethyl)pyrimidine</name>
        <dbReference type="ChEBI" id="CHEBI:57841"/>
    </ligand>
</feature>
<dbReference type="InterPro" id="IPR034291">
    <property type="entry name" value="TMP_synthase"/>
</dbReference>
<dbReference type="NCBIfam" id="TIGR00693">
    <property type="entry name" value="thiE"/>
    <property type="match status" value="1"/>
</dbReference>
<keyword evidence="15" id="KW-1185">Reference proteome</keyword>
<dbReference type="AlphaFoldDB" id="A0A6F8PUK7"/>
<name>A0A6F8PUK7_9GAMM</name>
<comment type="caution">
    <text evidence="10">Lacks conserved residue(s) required for the propagation of feature annotation.</text>
</comment>
<dbReference type="InterPro" id="IPR013785">
    <property type="entry name" value="Aldolase_TIM"/>
</dbReference>
<evidence type="ECO:0000256" key="4">
    <source>
        <dbReference type="ARBA" id="ARBA00022723"/>
    </source>
</evidence>
<evidence type="ECO:0000259" key="13">
    <source>
        <dbReference type="Pfam" id="PF02581"/>
    </source>
</evidence>
<evidence type="ECO:0000256" key="2">
    <source>
        <dbReference type="ARBA" id="ARBA00005165"/>
    </source>
</evidence>
<feature type="binding site" evidence="10">
    <location>
        <position position="167"/>
    </location>
    <ligand>
        <name>2-[(2R,5Z)-2-carboxy-4-methylthiazol-5(2H)-ylidene]ethyl phosphate</name>
        <dbReference type="ChEBI" id="CHEBI:62899"/>
    </ligand>
</feature>
<evidence type="ECO:0000256" key="11">
    <source>
        <dbReference type="RuleBase" id="RU003826"/>
    </source>
</evidence>
<dbReference type="SUPFAM" id="SSF51391">
    <property type="entry name" value="Thiamin phosphate synthase"/>
    <property type="match status" value="1"/>
</dbReference>
<comment type="function">
    <text evidence="1 10">Condenses 4-methyl-5-(beta-hydroxyethyl)thiazole monophosphate (THZ-P) and 2-methyl-4-amino-5-hydroxymethyl pyrimidine pyrophosphate (HMP-PP) to form thiamine monophosphate (TMP).</text>
</comment>
<dbReference type="GO" id="GO:0009229">
    <property type="term" value="P:thiamine diphosphate biosynthetic process"/>
    <property type="evidence" value="ECO:0007669"/>
    <property type="project" value="UniProtKB-UniRule"/>
</dbReference>
<evidence type="ECO:0000256" key="5">
    <source>
        <dbReference type="ARBA" id="ARBA00022842"/>
    </source>
</evidence>
<reference evidence="15" key="1">
    <citation type="submission" date="2019-11" db="EMBL/GenBank/DDBJ databases">
        <title>Isolation and characterization of two novel species in the genus Thiomicrorhabdus.</title>
        <authorList>
            <person name="Mochizuki J."/>
            <person name="Kojima H."/>
            <person name="Fukui M."/>
        </authorList>
    </citation>
    <scope>NUCLEOTIDE SEQUENCE [LARGE SCALE GENOMIC DNA]</scope>
    <source>
        <strain evidence="15">aks77</strain>
    </source>
</reference>
<evidence type="ECO:0000313" key="15">
    <source>
        <dbReference type="Proteomes" id="UP000501726"/>
    </source>
</evidence>
<comment type="catalytic activity">
    <reaction evidence="8 10 11">
        <text>2-(2-carboxy-4-methylthiazol-5-yl)ethyl phosphate + 4-amino-2-methyl-5-(diphosphooxymethyl)pyrimidine + 2 H(+) = thiamine phosphate + CO2 + diphosphate</text>
        <dbReference type="Rhea" id="RHEA:47848"/>
        <dbReference type="ChEBI" id="CHEBI:15378"/>
        <dbReference type="ChEBI" id="CHEBI:16526"/>
        <dbReference type="ChEBI" id="CHEBI:33019"/>
        <dbReference type="ChEBI" id="CHEBI:37575"/>
        <dbReference type="ChEBI" id="CHEBI:57841"/>
        <dbReference type="ChEBI" id="CHEBI:62890"/>
        <dbReference type="EC" id="2.5.1.3"/>
    </reaction>
</comment>
<keyword evidence="6 10" id="KW-0784">Thiamine biosynthesis</keyword>
<evidence type="ECO:0000256" key="8">
    <source>
        <dbReference type="ARBA" id="ARBA00047851"/>
    </source>
</evidence>
<keyword evidence="4 10" id="KW-0479">Metal-binding</keyword>
<evidence type="ECO:0000256" key="12">
    <source>
        <dbReference type="RuleBase" id="RU004253"/>
    </source>
</evidence>
<dbReference type="GO" id="GO:0000287">
    <property type="term" value="F:magnesium ion binding"/>
    <property type="evidence" value="ECO:0007669"/>
    <property type="project" value="UniProtKB-UniRule"/>
</dbReference>
<dbReference type="GO" id="GO:0005737">
    <property type="term" value="C:cytoplasm"/>
    <property type="evidence" value="ECO:0007669"/>
    <property type="project" value="TreeGrafter"/>
</dbReference>
<dbReference type="CDD" id="cd00564">
    <property type="entry name" value="TMP_TenI"/>
    <property type="match status" value="1"/>
</dbReference>
<dbReference type="PANTHER" id="PTHR20857">
    <property type="entry name" value="THIAMINE-PHOSPHATE PYROPHOSPHORYLASE"/>
    <property type="match status" value="1"/>
</dbReference>
<comment type="similarity">
    <text evidence="10 11">Belongs to the thiamine-phosphate synthase family.</text>
</comment>
<comment type="catalytic activity">
    <reaction evidence="9 10 11">
        <text>2-[(2R,5Z)-2-carboxy-4-methylthiazol-5(2H)-ylidene]ethyl phosphate + 4-amino-2-methyl-5-(diphosphooxymethyl)pyrimidine + 2 H(+) = thiamine phosphate + CO2 + diphosphate</text>
        <dbReference type="Rhea" id="RHEA:47844"/>
        <dbReference type="ChEBI" id="CHEBI:15378"/>
        <dbReference type="ChEBI" id="CHEBI:16526"/>
        <dbReference type="ChEBI" id="CHEBI:33019"/>
        <dbReference type="ChEBI" id="CHEBI:37575"/>
        <dbReference type="ChEBI" id="CHEBI:57841"/>
        <dbReference type="ChEBI" id="CHEBI:62899"/>
        <dbReference type="EC" id="2.5.1.3"/>
    </reaction>
</comment>
<evidence type="ECO:0000256" key="6">
    <source>
        <dbReference type="ARBA" id="ARBA00022977"/>
    </source>
</evidence>
<feature type="binding site" evidence="10">
    <location>
        <position position="110"/>
    </location>
    <ligand>
        <name>4-amino-2-methyl-5-(diphosphooxymethyl)pyrimidine</name>
        <dbReference type="ChEBI" id="CHEBI:57841"/>
    </ligand>
</feature>
<sequence>MNHSKINGLYVITDPWLCPNETIIDKVAAAIAGGAKIIQYRDKTQSMAVQKKIASQLSQVCHQQGALFIVNDSLELAQYSQADGIHLGKNDSNLSKARACLGKEAIIGISCYDSIERALEMQKLGADYVAFGRFFASQTKPDAPQASLRTLQNSQRHLQIPVVAIGGITPQNGAQLVSAGANSLAVIHAVFGQANIQESAQALSDLFHANKSL</sequence>
<protein>
    <recommendedName>
        <fullName evidence="10">Thiamine-phosphate synthase</fullName>
        <shortName evidence="10">TP synthase</shortName>
        <shortName evidence="10">TPS</shortName>
        <ecNumber evidence="10">2.5.1.3</ecNumber>
    </recommendedName>
    <alternativeName>
        <fullName evidence="10">Thiamine-phosphate pyrophosphorylase</fullName>
        <shortName evidence="10">TMP pyrophosphorylase</shortName>
        <shortName evidence="10">TMP-PPase</shortName>
    </alternativeName>
</protein>
<dbReference type="PANTHER" id="PTHR20857:SF15">
    <property type="entry name" value="THIAMINE-PHOSPHATE SYNTHASE"/>
    <property type="match status" value="1"/>
</dbReference>
<keyword evidence="5 10" id="KW-0460">Magnesium</keyword>
<evidence type="ECO:0000256" key="1">
    <source>
        <dbReference type="ARBA" id="ARBA00003814"/>
    </source>
</evidence>
<keyword evidence="3 10" id="KW-0808">Transferase</keyword>
<dbReference type="RefSeq" id="WP_173271548.1">
    <property type="nucleotide sequence ID" value="NZ_AP021889.1"/>
</dbReference>
<dbReference type="Pfam" id="PF02581">
    <property type="entry name" value="TMP-TENI"/>
    <property type="match status" value="1"/>
</dbReference>